<dbReference type="Pfam" id="PF00058">
    <property type="entry name" value="Ldl_recept_b"/>
    <property type="match status" value="3"/>
</dbReference>
<dbReference type="PANTHER" id="PTHR46513:SF13">
    <property type="entry name" value="EGF-LIKE DOMAIN-CONTAINING PROTEIN"/>
    <property type="match status" value="1"/>
</dbReference>
<feature type="disulfide bond" evidence="12">
    <location>
        <begin position="745"/>
        <end position="762"/>
    </location>
</feature>
<dbReference type="Pfam" id="PF12947">
    <property type="entry name" value="EGF_3"/>
    <property type="match status" value="2"/>
</dbReference>
<dbReference type="InterPro" id="IPR000742">
    <property type="entry name" value="EGF"/>
</dbReference>
<evidence type="ECO:0000259" key="15">
    <source>
        <dbReference type="PROSITE" id="PS50026"/>
    </source>
</evidence>
<dbReference type="Pfam" id="PF07474">
    <property type="entry name" value="G2F"/>
    <property type="match status" value="1"/>
</dbReference>
<evidence type="ECO:0008006" key="20">
    <source>
        <dbReference type="Google" id="ProtNLM"/>
    </source>
</evidence>
<dbReference type="InterPro" id="IPR006605">
    <property type="entry name" value="G2_nidogen/fibulin_G2F"/>
</dbReference>
<organism evidence="18 19">
    <name type="scientific">Chironomus riparius</name>
    <dbReference type="NCBI Taxonomy" id="315576"/>
    <lineage>
        <taxon>Eukaryota</taxon>
        <taxon>Metazoa</taxon>
        <taxon>Ecdysozoa</taxon>
        <taxon>Arthropoda</taxon>
        <taxon>Hexapoda</taxon>
        <taxon>Insecta</taxon>
        <taxon>Pterygota</taxon>
        <taxon>Neoptera</taxon>
        <taxon>Endopterygota</taxon>
        <taxon>Diptera</taxon>
        <taxon>Nematocera</taxon>
        <taxon>Chironomoidea</taxon>
        <taxon>Chironomidae</taxon>
        <taxon>Chironominae</taxon>
        <taxon>Chironomus</taxon>
    </lineage>
</organism>
<evidence type="ECO:0000256" key="4">
    <source>
        <dbReference type="ARBA" id="ARBA00022536"/>
    </source>
</evidence>
<dbReference type="GO" id="GO:0005886">
    <property type="term" value="C:plasma membrane"/>
    <property type="evidence" value="ECO:0007669"/>
    <property type="project" value="TreeGrafter"/>
</dbReference>
<feature type="repeat" description="LDL-receptor class B" evidence="13">
    <location>
        <begin position="1031"/>
        <end position="1073"/>
    </location>
</feature>
<evidence type="ECO:0000256" key="11">
    <source>
        <dbReference type="ARBA" id="ARBA00023180"/>
    </source>
</evidence>
<reference evidence="18" key="2">
    <citation type="submission" date="2022-10" db="EMBL/GenBank/DDBJ databases">
        <authorList>
            <consortium name="ENA_rothamsted_submissions"/>
            <consortium name="culmorum"/>
            <person name="King R."/>
        </authorList>
    </citation>
    <scope>NUCLEOTIDE SEQUENCE</scope>
</reference>
<evidence type="ECO:0000256" key="1">
    <source>
        <dbReference type="ARBA" id="ARBA00004302"/>
    </source>
</evidence>
<dbReference type="Pfam" id="PF07645">
    <property type="entry name" value="EGF_CA"/>
    <property type="match status" value="1"/>
</dbReference>
<dbReference type="PROSITE" id="PS01186">
    <property type="entry name" value="EGF_2"/>
    <property type="match status" value="4"/>
</dbReference>
<comment type="caution">
    <text evidence="12">Lacks conserved residue(s) required for the propagation of feature annotation.</text>
</comment>
<dbReference type="Proteomes" id="UP001153620">
    <property type="component" value="Chromosome 2"/>
</dbReference>
<dbReference type="FunFam" id="2.10.25.10:FF:000038">
    <property type="entry name" value="Fibrillin 2"/>
    <property type="match status" value="1"/>
</dbReference>
<dbReference type="PROSITE" id="PS51120">
    <property type="entry name" value="LDLRB"/>
    <property type="match status" value="3"/>
</dbReference>
<dbReference type="InterPro" id="IPR009017">
    <property type="entry name" value="GFP"/>
</dbReference>
<feature type="repeat" description="LDL-receptor class B" evidence="13">
    <location>
        <begin position="1118"/>
        <end position="1163"/>
    </location>
</feature>
<evidence type="ECO:0000256" key="9">
    <source>
        <dbReference type="ARBA" id="ARBA00022889"/>
    </source>
</evidence>
<protein>
    <recommendedName>
        <fullName evidence="20">Nidogen</fullName>
    </recommendedName>
</protein>
<keyword evidence="11" id="KW-0325">Glycoprotein</keyword>
<dbReference type="PANTHER" id="PTHR46513">
    <property type="entry name" value="VITELLOGENIN RECEPTOR-LIKE PROTEIN-RELATED-RELATED"/>
    <property type="match status" value="1"/>
</dbReference>
<evidence type="ECO:0000256" key="10">
    <source>
        <dbReference type="ARBA" id="ARBA00023157"/>
    </source>
</evidence>
<dbReference type="InterPro" id="IPR049883">
    <property type="entry name" value="NOTCH1_EGF-like"/>
</dbReference>
<feature type="domain" description="EGF-like" evidence="15">
    <location>
        <begin position="735"/>
        <end position="776"/>
    </location>
</feature>
<feature type="domain" description="Nidogen G2 beta-barrel" evidence="16">
    <location>
        <begin position="318"/>
        <end position="536"/>
    </location>
</feature>
<dbReference type="SMART" id="SM00682">
    <property type="entry name" value="G2F"/>
    <property type="match status" value="1"/>
</dbReference>
<feature type="domain" description="EGF-like" evidence="15">
    <location>
        <begin position="901"/>
        <end position="940"/>
    </location>
</feature>
<keyword evidence="7" id="KW-0106">Calcium</keyword>
<dbReference type="GO" id="GO:0060070">
    <property type="term" value="P:canonical Wnt signaling pathway"/>
    <property type="evidence" value="ECO:0007669"/>
    <property type="project" value="TreeGrafter"/>
</dbReference>
<name>A0A9N9RRW3_9DIPT</name>
<feature type="signal peptide" evidence="14">
    <location>
        <begin position="1"/>
        <end position="18"/>
    </location>
</feature>
<feature type="disulfide bond" evidence="12">
    <location>
        <begin position="911"/>
        <end position="928"/>
    </location>
</feature>
<dbReference type="OrthoDB" id="6375837at2759"/>
<feature type="repeat" description="LDL-receptor class B" evidence="13">
    <location>
        <begin position="1074"/>
        <end position="1117"/>
    </location>
</feature>
<keyword evidence="9" id="KW-0130">Cell adhesion</keyword>
<keyword evidence="19" id="KW-1185">Reference proteome</keyword>
<feature type="domain" description="EGF-like" evidence="15">
    <location>
        <begin position="580"/>
        <end position="619"/>
    </location>
</feature>
<keyword evidence="10 12" id="KW-1015">Disulfide bond</keyword>
<dbReference type="GO" id="GO:0007160">
    <property type="term" value="P:cell-matrix adhesion"/>
    <property type="evidence" value="ECO:0007669"/>
    <property type="project" value="InterPro"/>
</dbReference>
<feature type="domain" description="NIDO" evidence="17">
    <location>
        <begin position="92"/>
        <end position="251"/>
    </location>
</feature>
<gene>
    <name evidence="18" type="ORF">CHIRRI_LOCUS6667</name>
</gene>
<dbReference type="InterPro" id="IPR003886">
    <property type="entry name" value="NIDO_dom"/>
</dbReference>
<evidence type="ECO:0000313" key="18">
    <source>
        <dbReference type="EMBL" id="CAG9803771.1"/>
    </source>
</evidence>
<comment type="subcellular location">
    <subcellularLocation>
        <location evidence="1">Secreted</location>
        <location evidence="1">Extracellular space</location>
        <location evidence="1">Extracellular matrix</location>
        <location evidence="1">Basement membrane</location>
    </subcellularLocation>
</comment>
<dbReference type="InterPro" id="IPR000033">
    <property type="entry name" value="LDLR_classB_rpt"/>
</dbReference>
<dbReference type="InterPro" id="IPR009030">
    <property type="entry name" value="Growth_fac_rcpt_cys_sf"/>
</dbReference>
<dbReference type="SUPFAM" id="SSF57184">
    <property type="entry name" value="Growth factor receptor domain"/>
    <property type="match status" value="2"/>
</dbReference>
<dbReference type="Gene3D" id="2.10.25.10">
    <property type="entry name" value="Laminin"/>
    <property type="match status" value="6"/>
</dbReference>
<feature type="disulfide bond" evidence="12">
    <location>
        <begin position="788"/>
        <end position="805"/>
    </location>
</feature>
<evidence type="ECO:0000256" key="12">
    <source>
        <dbReference type="PROSITE-ProRule" id="PRU00076"/>
    </source>
</evidence>
<evidence type="ECO:0000259" key="17">
    <source>
        <dbReference type="PROSITE" id="PS51220"/>
    </source>
</evidence>
<dbReference type="EMBL" id="OU895878">
    <property type="protein sequence ID" value="CAG9803771.1"/>
    <property type="molecule type" value="Genomic_DNA"/>
</dbReference>
<dbReference type="InterPro" id="IPR011042">
    <property type="entry name" value="6-blade_b-propeller_TolB-like"/>
</dbReference>
<dbReference type="GO" id="GO:0017147">
    <property type="term" value="F:Wnt-protein binding"/>
    <property type="evidence" value="ECO:0007669"/>
    <property type="project" value="TreeGrafter"/>
</dbReference>
<dbReference type="GO" id="GO:0042813">
    <property type="term" value="F:Wnt receptor activity"/>
    <property type="evidence" value="ECO:0007669"/>
    <property type="project" value="TreeGrafter"/>
</dbReference>
<feature type="chain" id="PRO_5040401371" description="Nidogen" evidence="14">
    <location>
        <begin position="19"/>
        <end position="1296"/>
    </location>
</feature>
<dbReference type="FunFam" id="2.120.10.30:FF:000241">
    <property type="entry name" value="Low-density lipoprotein receptor-related protein 6"/>
    <property type="match status" value="1"/>
</dbReference>
<evidence type="ECO:0000256" key="14">
    <source>
        <dbReference type="SAM" id="SignalP"/>
    </source>
</evidence>
<dbReference type="SMART" id="SM00539">
    <property type="entry name" value="NIDO"/>
    <property type="match status" value="1"/>
</dbReference>
<evidence type="ECO:0000256" key="8">
    <source>
        <dbReference type="ARBA" id="ARBA00022869"/>
    </source>
</evidence>
<accession>A0A9N9RRW3</accession>
<dbReference type="SUPFAM" id="SSF63825">
    <property type="entry name" value="YWTD domain"/>
    <property type="match status" value="1"/>
</dbReference>
<dbReference type="SMART" id="SM00179">
    <property type="entry name" value="EGF_CA"/>
    <property type="match status" value="3"/>
</dbReference>
<dbReference type="InterPro" id="IPR000152">
    <property type="entry name" value="EGF-type_Asp/Asn_hydroxyl_site"/>
</dbReference>
<dbReference type="GO" id="GO:0005604">
    <property type="term" value="C:basement membrane"/>
    <property type="evidence" value="ECO:0007669"/>
    <property type="project" value="UniProtKB-SubCell"/>
</dbReference>
<keyword evidence="3" id="KW-0272">Extracellular matrix</keyword>
<keyword evidence="2" id="KW-0964">Secreted</keyword>
<evidence type="ECO:0000256" key="3">
    <source>
        <dbReference type="ARBA" id="ARBA00022530"/>
    </source>
</evidence>
<dbReference type="CDD" id="cd00054">
    <property type="entry name" value="EGF_CA"/>
    <property type="match status" value="1"/>
</dbReference>
<evidence type="ECO:0000313" key="19">
    <source>
        <dbReference type="Proteomes" id="UP001153620"/>
    </source>
</evidence>
<dbReference type="SUPFAM" id="SSF54511">
    <property type="entry name" value="GFP-like"/>
    <property type="match status" value="1"/>
</dbReference>
<dbReference type="GO" id="GO:0005509">
    <property type="term" value="F:calcium ion binding"/>
    <property type="evidence" value="ECO:0007669"/>
    <property type="project" value="InterPro"/>
</dbReference>
<dbReference type="Pfam" id="PF06119">
    <property type="entry name" value="NIDO"/>
    <property type="match status" value="1"/>
</dbReference>
<dbReference type="InterPro" id="IPR050778">
    <property type="entry name" value="Cueball_EGF_LRP_Nidogen"/>
</dbReference>
<dbReference type="PROSITE" id="PS00010">
    <property type="entry name" value="ASX_HYDROXYL"/>
    <property type="match status" value="1"/>
</dbReference>
<dbReference type="PROSITE" id="PS51220">
    <property type="entry name" value="NIDO"/>
    <property type="match status" value="1"/>
</dbReference>
<dbReference type="InterPro" id="IPR001881">
    <property type="entry name" value="EGF-like_Ca-bd_dom"/>
</dbReference>
<evidence type="ECO:0000256" key="13">
    <source>
        <dbReference type="PROSITE-ProRule" id="PRU00461"/>
    </source>
</evidence>
<evidence type="ECO:0000256" key="7">
    <source>
        <dbReference type="ARBA" id="ARBA00022837"/>
    </source>
</evidence>
<dbReference type="Gene3D" id="2.120.10.30">
    <property type="entry name" value="TolB, C-terminal domain"/>
    <property type="match status" value="1"/>
</dbReference>
<keyword evidence="6" id="KW-0677">Repeat</keyword>
<dbReference type="SMART" id="SM00135">
    <property type="entry name" value="LY"/>
    <property type="match status" value="5"/>
</dbReference>
<dbReference type="PROSITE" id="PS50026">
    <property type="entry name" value="EGF_3"/>
    <property type="match status" value="4"/>
</dbReference>
<keyword evidence="5 14" id="KW-0732">Signal</keyword>
<keyword evidence="4 12" id="KW-0245">EGF-like domain</keyword>
<sequence>MELFKFFILISVIYFSNALSDRDLFNINAPGSTILERGNDNSKLVNLQNPINFYTEKYDSIYINSNGILTFVNEFPEFLNIPFPIEYPSISPFYSNIDTTYADQSSTISYYESTDASVLATASHLIRNSFSDASSFYAKSIFVATWFRVPKWKSEESEQERSNEFNTFQVAIISSDDQSYAEFLYPQNGIQWVQADTGESGLPDIRARAGFVAADGRYTLLKGAGTDRIRNLKETSNSGENGRWLYRVGKLLESESVKEPDNIFKDEDIIKPTSCSDGGRLQCHVAAICEDQPERNSFCCKCKDDYYGNGFNCIKSTVPIRVIGQITGQIGSKSISAPLQAYVVMQDGRIYAAISSLNGELGSKVQLIEVIGGVVGWLFAKPFSNTLNGYQITGGVFNHTSSIRFNTGENLQVTQRFIGLNLWDQLAAEIEINGDVPEVKEGVKLYMDESVEEYTVSGINKIQSVSSKKIELSSGDPDIEYTIYQDIVFDSCSQLPNVNTKLKSSKVSLGYFSQENAVRISSINKIGLDERSNPCTEGTANCGDNTICIPNEDAYECQCKNGFVFASNGPDRDAPEICVDIDECSGNHICSEYAECINRIGGYDCICLPEYYGNGYDCQRTEVIQTTPRTPPPPVAPCRDCSENAQCLEGVCVCNQGFIGNGQDCSMICAMNEMFDGEKCIKNSELIEEDEVKPYCTQTQCVCPRGYKLFEYAFGAVCRYDDTPEETAQHPVLKIIVSCDVVNNCHPYANCEFDQNMQRYQCVCAPGYDGNGIDCTEVEANCAQEDICDIHADCVYNVTLRKSACLCQEGYEGDGRTCNLAAECRTSAECTDVNSFCNQGVCECAAGYERDNSDLCVPAGSCNGAYCAENAYCRFDDRARVHFCYCPDGFVGDGVTECKSVPPTCNVRNNCGLYASCVPNYRTSSYQCTCNDGYKGDGFVCVAEYNCNNIPELCDVNAHCTQNFGKYQCVCNQGFIGNGSICTQPPKHETGFLIVSQGVATVKVSLSANKRSVPVSTAMMAIGVDKDCAEGRVYWSDISAKAIFSAKYDGTDKKPFINENIMSPEGVAVDWIGRKLYWTDSAKDTIEVASLENSTLRSVLINRELVNPRGIAVDPLQNKLYWSDWNRKAPKIEWSNLDGTDRQTLLSFPNVKLPNSLALSLSSGEICYADAGNQKIECLDTYTQQPRLIADNLSYPFGLAITDDHFYWSDWTTKKIESIDFNGVRQTPIQVLFFSSHKTYGVTAVIDRCPIDYNACSVNNGDCPADNICLVNRMSPSGKSCKCITNGACNILSDQE</sequence>
<reference evidence="18" key="1">
    <citation type="submission" date="2022-01" db="EMBL/GenBank/DDBJ databases">
        <authorList>
            <person name="King R."/>
        </authorList>
    </citation>
    <scope>NUCLEOTIDE SEQUENCE</scope>
</reference>
<evidence type="ECO:0000256" key="2">
    <source>
        <dbReference type="ARBA" id="ARBA00022525"/>
    </source>
</evidence>
<evidence type="ECO:0000256" key="6">
    <source>
        <dbReference type="ARBA" id="ARBA00022737"/>
    </source>
</evidence>
<dbReference type="InterPro" id="IPR018097">
    <property type="entry name" value="EGF_Ca-bd_CS"/>
</dbReference>
<dbReference type="InterPro" id="IPR024731">
    <property type="entry name" value="NELL2-like_EGF"/>
</dbReference>
<dbReference type="SMART" id="SM00181">
    <property type="entry name" value="EGF"/>
    <property type="match status" value="11"/>
</dbReference>
<dbReference type="Gene3D" id="2.40.155.10">
    <property type="entry name" value="Green fluorescent protein"/>
    <property type="match status" value="1"/>
</dbReference>
<feature type="domain" description="EGF-like" evidence="15">
    <location>
        <begin position="778"/>
        <end position="819"/>
    </location>
</feature>
<proteinExistence type="predicted"/>
<evidence type="ECO:0000259" key="16">
    <source>
        <dbReference type="PROSITE" id="PS50993"/>
    </source>
</evidence>
<evidence type="ECO:0000256" key="5">
    <source>
        <dbReference type="ARBA" id="ARBA00022729"/>
    </source>
</evidence>
<dbReference type="PROSITE" id="PS01187">
    <property type="entry name" value="EGF_CA"/>
    <property type="match status" value="1"/>
</dbReference>
<keyword evidence="8" id="KW-0084">Basement membrane</keyword>
<dbReference type="PROSITE" id="PS50993">
    <property type="entry name" value="NIDOGEN_G2"/>
    <property type="match status" value="1"/>
</dbReference>